<feature type="domain" description="Porphobilinogen deaminase N-terminal" evidence="9">
    <location>
        <begin position="7"/>
        <end position="212"/>
    </location>
</feature>
<gene>
    <name evidence="8" type="primary">hemC</name>
    <name evidence="11" type="ordered locus">Psta_2360</name>
</gene>
<evidence type="ECO:0000256" key="7">
    <source>
        <dbReference type="ARBA" id="ARBA00048169"/>
    </source>
</evidence>
<dbReference type="InterPro" id="IPR036803">
    <property type="entry name" value="Porphobilinogen_deaminase_C_sf"/>
</dbReference>
<dbReference type="Pfam" id="PF03900">
    <property type="entry name" value="Porphobil_deamC"/>
    <property type="match status" value="1"/>
</dbReference>
<evidence type="ECO:0000313" key="11">
    <source>
        <dbReference type="EMBL" id="ADB17030.1"/>
    </source>
</evidence>
<dbReference type="Pfam" id="PF01379">
    <property type="entry name" value="Porphobil_deam"/>
    <property type="match status" value="1"/>
</dbReference>
<proteinExistence type="inferred from homology"/>
<comment type="similarity">
    <text evidence="3 8">Belongs to the HMBS family.</text>
</comment>
<dbReference type="InterPro" id="IPR022419">
    <property type="entry name" value="Porphobilin_deaminase_cofac_BS"/>
</dbReference>
<evidence type="ECO:0000313" key="12">
    <source>
        <dbReference type="Proteomes" id="UP000001887"/>
    </source>
</evidence>
<dbReference type="InterPro" id="IPR000860">
    <property type="entry name" value="HemC"/>
</dbReference>
<evidence type="ECO:0000259" key="10">
    <source>
        <dbReference type="Pfam" id="PF03900"/>
    </source>
</evidence>
<dbReference type="InterPro" id="IPR022418">
    <property type="entry name" value="Porphobilinogen_deaminase_C"/>
</dbReference>
<dbReference type="GO" id="GO:0004418">
    <property type="term" value="F:hydroxymethylbilane synthase activity"/>
    <property type="evidence" value="ECO:0007669"/>
    <property type="project" value="UniProtKB-UniRule"/>
</dbReference>
<comment type="cofactor">
    <cofactor evidence="8">
        <name>dipyrromethane</name>
        <dbReference type="ChEBI" id="CHEBI:60342"/>
    </cofactor>
    <text evidence="8">Binds 1 dipyrromethane group covalently.</text>
</comment>
<feature type="modified residue" description="S-(dipyrrolylmethanemethyl)cysteine" evidence="8">
    <location>
        <position position="241"/>
    </location>
</feature>
<dbReference type="AlphaFoldDB" id="D2R3S6"/>
<dbReference type="InterPro" id="IPR022417">
    <property type="entry name" value="Porphobilin_deaminase_N"/>
</dbReference>
<name>D2R3S6_PIRSD</name>
<evidence type="ECO:0000256" key="2">
    <source>
        <dbReference type="ARBA" id="ARBA00004735"/>
    </source>
</evidence>
<comment type="miscellaneous">
    <text evidence="8">The porphobilinogen subunits are added to the dipyrromethane group.</text>
</comment>
<dbReference type="eggNOG" id="COG0181">
    <property type="taxonomic scope" value="Bacteria"/>
</dbReference>
<evidence type="ECO:0000256" key="3">
    <source>
        <dbReference type="ARBA" id="ARBA00005638"/>
    </source>
</evidence>
<comment type="subunit">
    <text evidence="4 8">Monomer.</text>
</comment>
<evidence type="ECO:0000256" key="8">
    <source>
        <dbReference type="HAMAP-Rule" id="MF_00260"/>
    </source>
</evidence>
<evidence type="ECO:0000256" key="1">
    <source>
        <dbReference type="ARBA" id="ARBA00002869"/>
    </source>
</evidence>
<dbReference type="SUPFAM" id="SSF54782">
    <property type="entry name" value="Porphobilinogen deaminase (hydroxymethylbilane synthase), C-terminal domain"/>
    <property type="match status" value="1"/>
</dbReference>
<dbReference type="HAMAP" id="MF_00260">
    <property type="entry name" value="Porphobil_deam"/>
    <property type="match status" value="1"/>
</dbReference>
<dbReference type="UniPathway" id="UPA00251">
    <property type="reaction ID" value="UER00319"/>
</dbReference>
<feature type="domain" description="Porphobilinogen deaminase C-terminal" evidence="10">
    <location>
        <begin position="225"/>
        <end position="294"/>
    </location>
</feature>
<comment type="function">
    <text evidence="1 8">Tetrapolymerization of the monopyrrole PBG into the hydroxymethylbilane pre-uroporphyrinogen in several discrete steps.</text>
</comment>
<dbReference type="SUPFAM" id="SSF53850">
    <property type="entry name" value="Periplasmic binding protein-like II"/>
    <property type="match status" value="1"/>
</dbReference>
<dbReference type="EMBL" id="CP001848">
    <property type="protein sequence ID" value="ADB17030.1"/>
    <property type="molecule type" value="Genomic_DNA"/>
</dbReference>
<dbReference type="PIRSF" id="PIRSF001438">
    <property type="entry name" value="4pyrrol_synth_OHMeBilane_synth"/>
    <property type="match status" value="1"/>
</dbReference>
<keyword evidence="5 8" id="KW-0808">Transferase</keyword>
<dbReference type="PANTHER" id="PTHR11557:SF0">
    <property type="entry name" value="PORPHOBILINOGEN DEAMINASE"/>
    <property type="match status" value="1"/>
</dbReference>
<evidence type="ECO:0000256" key="6">
    <source>
        <dbReference type="ARBA" id="ARBA00023244"/>
    </source>
</evidence>
<dbReference type="NCBIfam" id="TIGR00212">
    <property type="entry name" value="hemC"/>
    <property type="match status" value="1"/>
</dbReference>
<comment type="catalytic activity">
    <reaction evidence="7 8">
        <text>4 porphobilinogen + H2O = hydroxymethylbilane + 4 NH4(+)</text>
        <dbReference type="Rhea" id="RHEA:13185"/>
        <dbReference type="ChEBI" id="CHEBI:15377"/>
        <dbReference type="ChEBI" id="CHEBI:28938"/>
        <dbReference type="ChEBI" id="CHEBI:57845"/>
        <dbReference type="ChEBI" id="CHEBI:58126"/>
        <dbReference type="EC" id="2.5.1.61"/>
    </reaction>
</comment>
<organism evidence="11 12">
    <name type="scientific">Pirellula staleyi (strain ATCC 27377 / DSM 6068 / ICPB 4128)</name>
    <name type="common">Pirella staleyi</name>
    <dbReference type="NCBI Taxonomy" id="530564"/>
    <lineage>
        <taxon>Bacteria</taxon>
        <taxon>Pseudomonadati</taxon>
        <taxon>Planctomycetota</taxon>
        <taxon>Planctomycetia</taxon>
        <taxon>Pirellulales</taxon>
        <taxon>Pirellulaceae</taxon>
        <taxon>Pirellula</taxon>
    </lineage>
</organism>
<accession>D2R3S6</accession>
<dbReference type="Proteomes" id="UP000001887">
    <property type="component" value="Chromosome"/>
</dbReference>
<keyword evidence="12" id="KW-1185">Reference proteome</keyword>
<comment type="pathway">
    <text evidence="2 8">Porphyrin-containing compound metabolism; protoporphyrin-IX biosynthesis; coproporphyrinogen-III from 5-aminolevulinate: step 2/4.</text>
</comment>
<dbReference type="PANTHER" id="PTHR11557">
    <property type="entry name" value="PORPHOBILINOGEN DEAMINASE"/>
    <property type="match status" value="1"/>
</dbReference>
<dbReference type="KEGG" id="psl:Psta_2360"/>
<dbReference type="FunFam" id="3.40.190.10:FF:000005">
    <property type="entry name" value="Porphobilinogen deaminase"/>
    <property type="match status" value="1"/>
</dbReference>
<dbReference type="PROSITE" id="PS00533">
    <property type="entry name" value="PORPHOBILINOGEN_DEAM"/>
    <property type="match status" value="1"/>
</dbReference>
<dbReference type="PRINTS" id="PR00151">
    <property type="entry name" value="PORPHBDMNASE"/>
</dbReference>
<dbReference type="GO" id="GO:0005737">
    <property type="term" value="C:cytoplasm"/>
    <property type="evidence" value="ECO:0007669"/>
    <property type="project" value="UniProtKB-UniRule"/>
</dbReference>
<dbReference type="Gene3D" id="3.30.160.40">
    <property type="entry name" value="Porphobilinogen deaminase, C-terminal domain"/>
    <property type="match status" value="1"/>
</dbReference>
<dbReference type="OrthoDB" id="9810298at2"/>
<dbReference type="EC" id="2.5.1.61" evidence="8"/>
<sequence length="311" mass="32904">MSDAPKLRLGTRASPLARWQADWVRDQLIAAGIDVEMILITTEGDQQTSQPLGQIGGQGLFTKEIQRRLLAGDIDLAVHSLKDLPTLPIDGLSLAAVPEREDTADILIGPAGTSLATLPSGAKIGTGSLRRKAQLLHARADLEILDIRGNVDTRLRKLDEGQYHAIILAAAGLKRLKLDDRMTERLEAPLMLPAVGQGALGIESRSDDPTTRKLLAPLSHAPTLQAVIAERSLLAALRAGCLAPVGAHAQVVDGQLTLAAVVLSIDGQSRLFASLTSAPADAAQLGEEVAELLRQQGATELLASSRGNRLD</sequence>
<dbReference type="HOGENOM" id="CLU_019704_0_2_0"/>
<evidence type="ECO:0000256" key="5">
    <source>
        <dbReference type="ARBA" id="ARBA00022679"/>
    </source>
</evidence>
<keyword evidence="6 8" id="KW-0627">Porphyrin biosynthesis</keyword>
<dbReference type="STRING" id="530564.Psta_2360"/>
<evidence type="ECO:0000256" key="4">
    <source>
        <dbReference type="ARBA" id="ARBA00011245"/>
    </source>
</evidence>
<protein>
    <recommendedName>
        <fullName evidence="8">Porphobilinogen deaminase</fullName>
        <shortName evidence="8">PBG</shortName>
        <ecNumber evidence="8">2.5.1.61</ecNumber>
    </recommendedName>
    <alternativeName>
        <fullName evidence="8">Hydroxymethylbilane synthase</fullName>
        <shortName evidence="8">HMBS</shortName>
    </alternativeName>
    <alternativeName>
        <fullName evidence="8">Pre-uroporphyrinogen synthase</fullName>
    </alternativeName>
</protein>
<reference evidence="11 12" key="1">
    <citation type="journal article" date="2009" name="Stand. Genomic Sci.">
        <title>Complete genome sequence of Pirellula staleyi type strain (ATCC 27377).</title>
        <authorList>
            <person name="Clum A."/>
            <person name="Tindall B.J."/>
            <person name="Sikorski J."/>
            <person name="Ivanova N."/>
            <person name="Mavrommatis K."/>
            <person name="Lucas S."/>
            <person name="Glavina del Rio T."/>
            <person name="Nolan M."/>
            <person name="Chen F."/>
            <person name="Tice H."/>
            <person name="Pitluck S."/>
            <person name="Cheng J.F."/>
            <person name="Chertkov O."/>
            <person name="Brettin T."/>
            <person name="Han C."/>
            <person name="Detter J.C."/>
            <person name="Kuske C."/>
            <person name="Bruce D."/>
            <person name="Goodwin L."/>
            <person name="Ovchinikova G."/>
            <person name="Pati A."/>
            <person name="Mikhailova N."/>
            <person name="Chen A."/>
            <person name="Palaniappan K."/>
            <person name="Land M."/>
            <person name="Hauser L."/>
            <person name="Chang Y.J."/>
            <person name="Jeffries C.D."/>
            <person name="Chain P."/>
            <person name="Rohde M."/>
            <person name="Goker M."/>
            <person name="Bristow J."/>
            <person name="Eisen J.A."/>
            <person name="Markowitz V."/>
            <person name="Hugenholtz P."/>
            <person name="Kyrpides N.C."/>
            <person name="Klenk H.P."/>
            <person name="Lapidus A."/>
        </authorList>
    </citation>
    <scope>NUCLEOTIDE SEQUENCE [LARGE SCALE GENOMIC DNA]</scope>
    <source>
        <strain evidence="12">ATCC 27377 / DSM 6068 / ICPB 4128</strain>
    </source>
</reference>
<evidence type="ECO:0000259" key="9">
    <source>
        <dbReference type="Pfam" id="PF01379"/>
    </source>
</evidence>
<dbReference type="Gene3D" id="3.40.190.10">
    <property type="entry name" value="Periplasmic binding protein-like II"/>
    <property type="match status" value="2"/>
</dbReference>
<dbReference type="GO" id="GO:0006782">
    <property type="term" value="P:protoporphyrinogen IX biosynthetic process"/>
    <property type="evidence" value="ECO:0007669"/>
    <property type="project" value="UniProtKB-UniRule"/>
</dbReference>